<dbReference type="InterPro" id="IPR055431">
    <property type="entry name" value="RsgI_M"/>
</dbReference>
<feature type="domain" description="PepSY" evidence="3">
    <location>
        <begin position="418"/>
        <end position="478"/>
    </location>
</feature>
<dbReference type="AlphaFoldDB" id="A0A9D1K2F3"/>
<organism evidence="5 6">
    <name type="scientific">Candidatus Caccousia stercoris</name>
    <dbReference type="NCBI Taxonomy" id="2840723"/>
    <lineage>
        <taxon>Bacteria</taxon>
        <taxon>Bacillati</taxon>
        <taxon>Bacillota</taxon>
        <taxon>Clostridia</taxon>
        <taxon>Eubacteriales</taxon>
        <taxon>Oscillospiraceae</taxon>
        <taxon>Oscillospiraceae incertae sedis</taxon>
        <taxon>Candidatus Caccousia</taxon>
    </lineage>
</organism>
<feature type="transmembrane region" description="Helical" evidence="2">
    <location>
        <begin position="57"/>
        <end position="78"/>
    </location>
</feature>
<keyword evidence="2" id="KW-0472">Membrane</keyword>
<feature type="domain" description="PepSY" evidence="3">
    <location>
        <begin position="361"/>
        <end position="399"/>
    </location>
</feature>
<keyword evidence="2" id="KW-1133">Transmembrane helix</keyword>
<reference evidence="5" key="2">
    <citation type="journal article" date="2021" name="PeerJ">
        <title>Extensive microbial diversity within the chicken gut microbiome revealed by metagenomics and culture.</title>
        <authorList>
            <person name="Gilroy R."/>
            <person name="Ravi A."/>
            <person name="Getino M."/>
            <person name="Pursley I."/>
            <person name="Horton D.L."/>
            <person name="Alikhan N.F."/>
            <person name="Baker D."/>
            <person name="Gharbi K."/>
            <person name="Hall N."/>
            <person name="Watson M."/>
            <person name="Adriaenssens E.M."/>
            <person name="Foster-Nyarko E."/>
            <person name="Jarju S."/>
            <person name="Secka A."/>
            <person name="Antonio M."/>
            <person name="Oren A."/>
            <person name="Chaudhuri R.R."/>
            <person name="La Ragione R."/>
            <person name="Hildebrand F."/>
            <person name="Pallen M.J."/>
        </authorList>
    </citation>
    <scope>NUCLEOTIDE SEQUENCE</scope>
    <source>
        <strain evidence="5">6086</strain>
    </source>
</reference>
<dbReference type="Pfam" id="PF23750">
    <property type="entry name" value="RsgI_M"/>
    <property type="match status" value="1"/>
</dbReference>
<evidence type="ECO:0000259" key="4">
    <source>
        <dbReference type="Pfam" id="PF23750"/>
    </source>
</evidence>
<feature type="domain" description="Anti-sigma factor RsgI-like middle" evidence="4">
    <location>
        <begin position="86"/>
        <end position="220"/>
    </location>
</feature>
<accession>A0A9D1K2F3</accession>
<dbReference type="Pfam" id="PF03413">
    <property type="entry name" value="PepSY"/>
    <property type="match status" value="5"/>
</dbReference>
<dbReference type="InterPro" id="IPR025711">
    <property type="entry name" value="PepSY"/>
</dbReference>
<comment type="caution">
    <text evidence="5">The sequence shown here is derived from an EMBL/GenBank/DDBJ whole genome shotgun (WGS) entry which is preliminary data.</text>
</comment>
<feature type="compositionally biased region" description="Low complexity" evidence="1">
    <location>
        <begin position="491"/>
        <end position="538"/>
    </location>
</feature>
<gene>
    <name evidence="5" type="ORF">IAD03_08605</name>
</gene>
<protein>
    <submittedName>
        <fullName evidence="5">PepSY domain-containing protein</fullName>
    </submittedName>
</protein>
<feature type="region of interest" description="Disordered" evidence="1">
    <location>
        <begin position="478"/>
        <end position="538"/>
    </location>
</feature>
<reference evidence="5" key="1">
    <citation type="submission" date="2020-10" db="EMBL/GenBank/DDBJ databases">
        <authorList>
            <person name="Gilroy R."/>
        </authorList>
    </citation>
    <scope>NUCLEOTIDE SEQUENCE</scope>
    <source>
        <strain evidence="5">6086</strain>
    </source>
</reference>
<dbReference type="EMBL" id="DVJM01000181">
    <property type="protein sequence ID" value="HIS79416.1"/>
    <property type="molecule type" value="Genomic_DNA"/>
</dbReference>
<evidence type="ECO:0000256" key="1">
    <source>
        <dbReference type="SAM" id="MobiDB-lite"/>
    </source>
</evidence>
<feature type="domain" description="PepSY" evidence="3">
    <location>
        <begin position="623"/>
        <end position="680"/>
    </location>
</feature>
<evidence type="ECO:0000313" key="6">
    <source>
        <dbReference type="Proteomes" id="UP000824141"/>
    </source>
</evidence>
<feature type="domain" description="PepSY" evidence="3">
    <location>
        <begin position="540"/>
        <end position="602"/>
    </location>
</feature>
<dbReference type="Gene3D" id="3.10.450.40">
    <property type="match status" value="5"/>
</dbReference>
<evidence type="ECO:0000259" key="3">
    <source>
        <dbReference type="Pfam" id="PF03413"/>
    </source>
</evidence>
<name>A0A9D1K2F3_9FIRM</name>
<dbReference type="Proteomes" id="UP000824141">
    <property type="component" value="Unassembled WGS sequence"/>
</dbReference>
<evidence type="ECO:0000256" key="2">
    <source>
        <dbReference type="SAM" id="Phobius"/>
    </source>
</evidence>
<evidence type="ECO:0000313" key="5">
    <source>
        <dbReference type="EMBL" id="HIS79416.1"/>
    </source>
</evidence>
<proteinExistence type="predicted"/>
<sequence>MNNKEIKRLLNRAAQSAAPDILDSVLSACEQQKGRNLVMTNAPVSESPRKRRGIRGLAIGLAVLCLVLVGGIGGFFGYQNYYAVDSIVAFDVNPSIQLEVNKEEKVLSAEPLNADASKILFDMDLKGTDLNVATNAIIGSMLRNGYLSDIANSILITVENGDDEKAAALQEQLVSEINQILGSNNIEGSILSQTLSTNNSDLQQKAATYNISTGKASLIEEILDTNSQYTFEQLSSLSIQELNILASAKEVTGVSSSGAVSTKGYISETDARDTALSDAGVQASSVTVQKLLLDWDDGRVVYDVEFYDREKTYEYEIDATSGEILTRKTEVSPLASGDVIGLEAAQSAAVSDAGVSSPTFTKGTLDRDNGRSIYEIEFISGNTKYEYDIDALSGSVLSRKIENVSTSTGSGVSGVIGEDAARQTALSDAGLSASDVTFGKVQLDNDDGRWQYEIEFYTSSGKYEYDIDAQSGSILSKESEATHTVTPPSSPTSSAASAETTPAPSQTTPPSTSSQTASTAPSTSSTPSTTTTPNTNPTLISEQAAKDAAASDAGLSSSSVTFTQVQLEKDDGRWEYEIDFYANNTEYDYTIDASTGSILKRESEQKPSYTNGGTAGGGASSTISIDQAKSLVQAKAPNATLVEISYDYDDGIPTYEGEMREGRTEYEFEIDARNGNFLKWETDYD</sequence>
<keyword evidence="2" id="KW-0812">Transmembrane</keyword>
<feature type="domain" description="PepSY" evidence="3">
    <location>
        <begin position="266"/>
        <end position="325"/>
    </location>
</feature>